<feature type="domain" description="Cytochrome c" evidence="10">
    <location>
        <begin position="490"/>
        <end position="567"/>
    </location>
</feature>
<dbReference type="PANTHER" id="PTHR32303">
    <property type="entry name" value="QUINOPROTEIN ALCOHOL DEHYDROGENASE (CYTOCHROME C)"/>
    <property type="match status" value="1"/>
</dbReference>
<dbReference type="Gene3D" id="1.10.760.10">
    <property type="entry name" value="Cytochrome c-like domain"/>
    <property type="match status" value="1"/>
</dbReference>
<keyword evidence="12" id="KW-1185">Reference proteome</keyword>
<dbReference type="InterPro" id="IPR009056">
    <property type="entry name" value="Cyt_c-like_dom"/>
</dbReference>
<keyword evidence="4 8" id="KW-0479">Metal-binding</keyword>
<keyword evidence="5" id="KW-0732">Signal</keyword>
<evidence type="ECO:0000259" key="10">
    <source>
        <dbReference type="PROSITE" id="PS51007"/>
    </source>
</evidence>
<evidence type="ECO:0000256" key="3">
    <source>
        <dbReference type="ARBA" id="ARBA00022617"/>
    </source>
</evidence>
<evidence type="ECO:0000256" key="2">
    <source>
        <dbReference type="ARBA" id="ARBA00008156"/>
    </source>
</evidence>
<dbReference type="InterPro" id="IPR017511">
    <property type="entry name" value="PQQ_mDH"/>
</dbReference>
<dbReference type="EMBL" id="CP048222">
    <property type="protein sequence ID" value="QHT67247.1"/>
    <property type="molecule type" value="Genomic_DNA"/>
</dbReference>
<dbReference type="SUPFAM" id="SSF50998">
    <property type="entry name" value="Quinoprotein alcohol dehydrogenase-like"/>
    <property type="match status" value="1"/>
</dbReference>
<keyword evidence="7 8" id="KW-0408">Iron</keyword>
<dbReference type="PROSITE" id="PS51007">
    <property type="entry name" value="CYTC"/>
    <property type="match status" value="1"/>
</dbReference>
<organism evidence="11 12">
    <name type="scientific">Rhodocytophaga rosea</name>
    <dbReference type="NCBI Taxonomy" id="2704465"/>
    <lineage>
        <taxon>Bacteria</taxon>
        <taxon>Pseudomonadati</taxon>
        <taxon>Bacteroidota</taxon>
        <taxon>Cytophagia</taxon>
        <taxon>Cytophagales</taxon>
        <taxon>Rhodocytophagaceae</taxon>
        <taxon>Rhodocytophaga</taxon>
    </lineage>
</organism>
<dbReference type="InterPro" id="IPR002372">
    <property type="entry name" value="PQQ_rpt_dom"/>
</dbReference>
<dbReference type="GO" id="GO:0016614">
    <property type="term" value="F:oxidoreductase activity, acting on CH-OH group of donors"/>
    <property type="evidence" value="ECO:0007669"/>
    <property type="project" value="InterPro"/>
</dbReference>
<feature type="transmembrane region" description="Helical" evidence="9">
    <location>
        <begin position="7"/>
        <end position="27"/>
    </location>
</feature>
<protein>
    <submittedName>
        <fullName evidence="11">PQQ-binding-like beta-propeller repeat protein</fullName>
    </submittedName>
</protein>
<dbReference type="Pfam" id="PF01011">
    <property type="entry name" value="PQQ"/>
    <property type="match status" value="2"/>
</dbReference>
<keyword evidence="9" id="KW-0472">Membrane</keyword>
<sequence length="739" mass="81630">MSRIKTFLIIYPYIKTTFPFFLFIVLLHTACNRQSEYNVNRTWKVYKADAESSSYSPLTQVNKENVHQLQLAWTFPMKDALENARFGSSECNPIIIDGVMYATSARHRAYAINASNGEKIWSFDPFDGGEGGGVNRGVTYWEKENDKRILFTAGDNLFAVDARTGKLISTFGKEGKVSMNVGLRDDPTTISVIPTSPGIVYQDLLILGAEVSELYGAQPGWIRAYNIITGKLEWTFHTIPLPGEPGYETWPKDAYKYAGGVNDWAGMSLDQNRGMVFLALGSPSYDFYGADRKGKNLYGNCVVALNAKTGKLIWYFQTVHHDLWDYDLPAPPNLVTVEKDGKTIDAVAQTTKSGFLFVFNRETGESLFPIEERKVPPSHIPGEEAWPTQPFPLKPKPYARQWMTKDDLSDFSPAAHDSLLKRFNSFRYEGLFTPPDTKGTLMLPGTRGGSSWGGGAFDPATGILYVKSNDSPEIDLLQKIEPEANAASQTVHSQGKTLYMNYCSSCHGKDRNGDEPVYPSLIGLKNRMTKESALNKIKQGGGKMPAFAGVIKGQEKAILAFLFEEQPKLSRKQAELLEIQRNKAAQKVTAEESPKTDTAAIYLNLTAYGYFRDSEGRPGIKPPWGTLHAINLNTGEYVWQIPVGNHPELQAKDAPETGSEGSAGPIVTAGGLVFIGGTRDKKLRAFDKDTGKKLWEIPLPAVANATACTYMSNNKQYIALSVAGDKDNPGGYIMAFALH</sequence>
<dbReference type="InterPro" id="IPR011047">
    <property type="entry name" value="Quinoprotein_ADH-like_sf"/>
</dbReference>
<dbReference type="Pfam" id="PF13442">
    <property type="entry name" value="Cytochrome_CBB3"/>
    <property type="match status" value="1"/>
</dbReference>
<dbReference type="GO" id="GO:0009055">
    <property type="term" value="F:electron transfer activity"/>
    <property type="evidence" value="ECO:0007669"/>
    <property type="project" value="InterPro"/>
</dbReference>
<gene>
    <name evidence="11" type="ORF">GXP67_11650</name>
</gene>
<comment type="cofactor">
    <cofactor evidence="1">
        <name>pyrroloquinoline quinone</name>
        <dbReference type="ChEBI" id="CHEBI:58442"/>
    </cofactor>
</comment>
<accession>A0A6C0GH06</accession>
<dbReference type="SUPFAM" id="SSF46626">
    <property type="entry name" value="Cytochrome c"/>
    <property type="match status" value="1"/>
</dbReference>
<dbReference type="GO" id="GO:0020037">
    <property type="term" value="F:heme binding"/>
    <property type="evidence" value="ECO:0007669"/>
    <property type="project" value="InterPro"/>
</dbReference>
<evidence type="ECO:0000256" key="8">
    <source>
        <dbReference type="PROSITE-ProRule" id="PRU00433"/>
    </source>
</evidence>
<dbReference type="GO" id="GO:0046872">
    <property type="term" value="F:metal ion binding"/>
    <property type="evidence" value="ECO:0007669"/>
    <property type="project" value="UniProtKB-KW"/>
</dbReference>
<evidence type="ECO:0000313" key="11">
    <source>
        <dbReference type="EMBL" id="QHT67247.1"/>
    </source>
</evidence>
<dbReference type="GO" id="GO:0016020">
    <property type="term" value="C:membrane"/>
    <property type="evidence" value="ECO:0007669"/>
    <property type="project" value="InterPro"/>
</dbReference>
<reference evidence="11 12" key="1">
    <citation type="submission" date="2020-01" db="EMBL/GenBank/DDBJ databases">
        <authorList>
            <person name="Kim M.K."/>
        </authorList>
    </citation>
    <scope>NUCLEOTIDE SEQUENCE [LARGE SCALE GENOMIC DNA]</scope>
    <source>
        <strain evidence="11 12">172606-1</strain>
    </source>
</reference>
<keyword evidence="3 8" id="KW-0349">Heme</keyword>
<evidence type="ECO:0000256" key="1">
    <source>
        <dbReference type="ARBA" id="ARBA00001931"/>
    </source>
</evidence>
<evidence type="ECO:0000313" key="12">
    <source>
        <dbReference type="Proteomes" id="UP000480178"/>
    </source>
</evidence>
<name>A0A6C0GH06_9BACT</name>
<dbReference type="Gene3D" id="2.140.10.10">
    <property type="entry name" value="Quinoprotein alcohol dehydrogenase-like superfamily"/>
    <property type="match status" value="2"/>
</dbReference>
<comment type="similarity">
    <text evidence="2">Belongs to the bacterial PQQ dehydrogenase family.</text>
</comment>
<keyword evidence="6" id="KW-0560">Oxidoreductase</keyword>
<dbReference type="InterPro" id="IPR018391">
    <property type="entry name" value="PQQ_b-propeller_rpt"/>
</dbReference>
<dbReference type="Proteomes" id="UP000480178">
    <property type="component" value="Chromosome"/>
</dbReference>
<dbReference type="AlphaFoldDB" id="A0A6C0GH06"/>
<evidence type="ECO:0000256" key="7">
    <source>
        <dbReference type="ARBA" id="ARBA00023004"/>
    </source>
</evidence>
<evidence type="ECO:0000256" key="4">
    <source>
        <dbReference type="ARBA" id="ARBA00022723"/>
    </source>
</evidence>
<dbReference type="SMART" id="SM00564">
    <property type="entry name" value="PQQ"/>
    <property type="match status" value="6"/>
</dbReference>
<dbReference type="InterPro" id="IPR036909">
    <property type="entry name" value="Cyt_c-like_dom_sf"/>
</dbReference>
<evidence type="ECO:0000256" key="5">
    <source>
        <dbReference type="ARBA" id="ARBA00022729"/>
    </source>
</evidence>
<dbReference type="PANTHER" id="PTHR32303:SF4">
    <property type="entry name" value="QUINOPROTEIN GLUCOSE DEHYDROGENASE"/>
    <property type="match status" value="1"/>
</dbReference>
<evidence type="ECO:0000256" key="6">
    <source>
        <dbReference type="ARBA" id="ARBA00023002"/>
    </source>
</evidence>
<dbReference type="KEGG" id="rhoz:GXP67_11650"/>
<dbReference type="GO" id="GO:0048038">
    <property type="term" value="F:quinone binding"/>
    <property type="evidence" value="ECO:0007669"/>
    <property type="project" value="InterPro"/>
</dbReference>
<proteinExistence type="inferred from homology"/>
<keyword evidence="9" id="KW-1133">Transmembrane helix</keyword>
<keyword evidence="9" id="KW-0812">Transmembrane</keyword>
<dbReference type="CDD" id="cd10280">
    <property type="entry name" value="PQQ_mGDH"/>
    <property type="match status" value="1"/>
</dbReference>
<evidence type="ECO:0000256" key="9">
    <source>
        <dbReference type="SAM" id="Phobius"/>
    </source>
</evidence>